<keyword evidence="2" id="KW-1185">Reference proteome</keyword>
<sequence length="87" mass="10570">MKRKIENSIQNSQIKEEQQVQNHRLHRIMLGSLEELKRHQTKYKERKELVIQELLDVGKDHFRQDIFSANYKKSIVNRKIWANDELV</sequence>
<dbReference type="AlphaFoldDB" id="A0A8S1YHA0"/>
<organism evidence="1 2">
    <name type="scientific">Paramecium pentaurelia</name>
    <dbReference type="NCBI Taxonomy" id="43138"/>
    <lineage>
        <taxon>Eukaryota</taxon>
        <taxon>Sar</taxon>
        <taxon>Alveolata</taxon>
        <taxon>Ciliophora</taxon>
        <taxon>Intramacronucleata</taxon>
        <taxon>Oligohymenophorea</taxon>
        <taxon>Peniculida</taxon>
        <taxon>Parameciidae</taxon>
        <taxon>Paramecium</taxon>
    </lineage>
</organism>
<dbReference type="Proteomes" id="UP000689195">
    <property type="component" value="Unassembled WGS sequence"/>
</dbReference>
<protein>
    <submittedName>
        <fullName evidence="1">Uncharacterized protein</fullName>
    </submittedName>
</protein>
<accession>A0A8S1YHA0</accession>
<proteinExistence type="predicted"/>
<gene>
    <name evidence="1" type="ORF">PPENT_87.1.T1900001</name>
</gene>
<comment type="caution">
    <text evidence="1">The sequence shown here is derived from an EMBL/GenBank/DDBJ whole genome shotgun (WGS) entry which is preliminary data.</text>
</comment>
<evidence type="ECO:0000313" key="2">
    <source>
        <dbReference type="Proteomes" id="UP000689195"/>
    </source>
</evidence>
<evidence type="ECO:0000313" key="1">
    <source>
        <dbReference type="EMBL" id="CAD8213916.1"/>
    </source>
</evidence>
<reference evidence="1" key="1">
    <citation type="submission" date="2021-01" db="EMBL/GenBank/DDBJ databases">
        <authorList>
            <consortium name="Genoscope - CEA"/>
            <person name="William W."/>
        </authorList>
    </citation>
    <scope>NUCLEOTIDE SEQUENCE</scope>
</reference>
<name>A0A8S1YHA0_9CILI</name>
<dbReference type="EMBL" id="CAJJDO010000190">
    <property type="protein sequence ID" value="CAD8213916.1"/>
    <property type="molecule type" value="Genomic_DNA"/>
</dbReference>